<dbReference type="InterPro" id="IPR013525">
    <property type="entry name" value="ABC2_TM"/>
</dbReference>
<feature type="transmembrane region" description="Helical" evidence="6">
    <location>
        <begin position="71"/>
        <end position="93"/>
    </location>
</feature>
<organism evidence="8 9">
    <name type="scientific">Nocardiopsis sinuspersici</name>
    <dbReference type="NCBI Taxonomy" id="501010"/>
    <lineage>
        <taxon>Bacteria</taxon>
        <taxon>Bacillati</taxon>
        <taxon>Actinomycetota</taxon>
        <taxon>Actinomycetes</taxon>
        <taxon>Streptosporangiales</taxon>
        <taxon>Nocardiopsidaceae</taxon>
        <taxon>Nocardiopsis</taxon>
    </lineage>
</organism>
<proteinExistence type="predicted"/>
<dbReference type="PANTHER" id="PTHR43229:SF2">
    <property type="entry name" value="NODULATION PROTEIN J"/>
    <property type="match status" value="1"/>
</dbReference>
<evidence type="ECO:0000313" key="9">
    <source>
        <dbReference type="Proteomes" id="UP000189004"/>
    </source>
</evidence>
<evidence type="ECO:0000256" key="4">
    <source>
        <dbReference type="ARBA" id="ARBA00023136"/>
    </source>
</evidence>
<feature type="transmembrane region" description="Helical" evidence="6">
    <location>
        <begin position="149"/>
        <end position="173"/>
    </location>
</feature>
<feature type="transmembrane region" description="Helical" evidence="6">
    <location>
        <begin position="39"/>
        <end position="65"/>
    </location>
</feature>
<accession>A0A1V3BWF1</accession>
<feature type="transmembrane region" description="Helical" evidence="6">
    <location>
        <begin position="185"/>
        <end position="207"/>
    </location>
</feature>
<keyword evidence="2 6" id="KW-0812">Transmembrane</keyword>
<dbReference type="STRING" id="501010.NOSIN_01760"/>
<evidence type="ECO:0000256" key="2">
    <source>
        <dbReference type="ARBA" id="ARBA00022692"/>
    </source>
</evidence>
<dbReference type="AlphaFoldDB" id="A0A1V3BWF1"/>
<evidence type="ECO:0000256" key="1">
    <source>
        <dbReference type="ARBA" id="ARBA00004141"/>
    </source>
</evidence>
<keyword evidence="3 6" id="KW-1133">Transmembrane helix</keyword>
<dbReference type="RefSeq" id="WP_236743276.1">
    <property type="nucleotide sequence ID" value="NZ_MCOK01000001.1"/>
</dbReference>
<dbReference type="GO" id="GO:0046677">
    <property type="term" value="P:response to antibiotic"/>
    <property type="evidence" value="ECO:0007669"/>
    <property type="project" value="UniProtKB-KW"/>
</dbReference>
<feature type="transmembrane region" description="Helical" evidence="6">
    <location>
        <begin position="114"/>
        <end position="137"/>
    </location>
</feature>
<dbReference type="PANTHER" id="PTHR43229">
    <property type="entry name" value="NODULATION PROTEIN J"/>
    <property type="match status" value="1"/>
</dbReference>
<reference evidence="9" key="1">
    <citation type="submission" date="2016-08" db="EMBL/GenBank/DDBJ databases">
        <authorList>
            <person name="Tokovenko B."/>
            <person name="Kalinowski J."/>
        </authorList>
    </citation>
    <scope>NUCLEOTIDE SEQUENCE [LARGE SCALE GENOMIC DNA]</scope>
    <source>
        <strain evidence="9">UTMC102</strain>
    </source>
</reference>
<name>A0A1V3BWF1_9ACTN</name>
<keyword evidence="4 6" id="KW-0472">Membrane</keyword>
<sequence>MSVRVEGPSPAGRPPGTLRVGLSRGWLEIREFAHAWESVVLTFSLPALVLTLLSSMLDGVFGAGVSAVDHYLPGLVAMGLMSVSFQNLGLSIAQERDTGGLRRLRGTPMPPAAYFLGKTVLVLFLALGQVVLLLGVARLAFGARLPADPAAWAALAWVFVLGTVSCSLLGIAVSSLVRDSRSASGVVVVPFLVLQFTSGVFVPVAVLPEWVLGAASLFPLLWMAQGLRAAFLPAGTAASDPGGAWDPPSVALALGVWCVVGLALVLLTFRWKAREDG</sequence>
<feature type="domain" description="ABC transmembrane type-2" evidence="7">
    <location>
        <begin position="37"/>
        <end position="275"/>
    </location>
</feature>
<dbReference type="GO" id="GO:0140359">
    <property type="term" value="F:ABC-type transporter activity"/>
    <property type="evidence" value="ECO:0007669"/>
    <property type="project" value="InterPro"/>
</dbReference>
<keyword evidence="9" id="KW-1185">Reference proteome</keyword>
<protein>
    <submittedName>
        <fullName evidence="8">ABC transporter</fullName>
    </submittedName>
</protein>
<keyword evidence="5" id="KW-0046">Antibiotic resistance</keyword>
<dbReference type="InterPro" id="IPR047817">
    <property type="entry name" value="ABC2_TM_bact-type"/>
</dbReference>
<feature type="transmembrane region" description="Helical" evidence="6">
    <location>
        <begin position="250"/>
        <end position="269"/>
    </location>
</feature>
<dbReference type="PROSITE" id="PS51012">
    <property type="entry name" value="ABC_TM2"/>
    <property type="match status" value="1"/>
</dbReference>
<comment type="subcellular location">
    <subcellularLocation>
        <location evidence="1">Membrane</location>
        <topology evidence="1">Multi-pass membrane protein</topology>
    </subcellularLocation>
</comment>
<evidence type="ECO:0000313" key="8">
    <source>
        <dbReference type="EMBL" id="OOC52713.1"/>
    </source>
</evidence>
<dbReference type="Proteomes" id="UP000189004">
    <property type="component" value="Unassembled WGS sequence"/>
</dbReference>
<dbReference type="InterPro" id="IPR000412">
    <property type="entry name" value="ABC_2_transport"/>
</dbReference>
<dbReference type="PIRSF" id="PIRSF006648">
    <property type="entry name" value="DrrB"/>
    <property type="match status" value="1"/>
</dbReference>
<dbReference type="Pfam" id="PF12698">
    <property type="entry name" value="ABC2_membrane_3"/>
    <property type="match status" value="1"/>
</dbReference>
<dbReference type="EMBL" id="MCOK01000001">
    <property type="protein sequence ID" value="OOC52713.1"/>
    <property type="molecule type" value="Genomic_DNA"/>
</dbReference>
<dbReference type="GO" id="GO:0043190">
    <property type="term" value="C:ATP-binding cassette (ABC) transporter complex"/>
    <property type="evidence" value="ECO:0007669"/>
    <property type="project" value="InterPro"/>
</dbReference>
<evidence type="ECO:0000256" key="5">
    <source>
        <dbReference type="ARBA" id="ARBA00023251"/>
    </source>
</evidence>
<gene>
    <name evidence="8" type="ORF">NOSIN_01760</name>
</gene>
<evidence type="ECO:0000256" key="3">
    <source>
        <dbReference type="ARBA" id="ARBA00022989"/>
    </source>
</evidence>
<evidence type="ECO:0000256" key="6">
    <source>
        <dbReference type="SAM" id="Phobius"/>
    </source>
</evidence>
<comment type="caution">
    <text evidence="8">The sequence shown here is derived from an EMBL/GenBank/DDBJ whole genome shotgun (WGS) entry which is preliminary data.</text>
</comment>
<evidence type="ECO:0000259" key="7">
    <source>
        <dbReference type="PROSITE" id="PS51012"/>
    </source>
</evidence>
<dbReference type="InterPro" id="IPR051784">
    <property type="entry name" value="Nod_factor_ABC_transporter"/>
</dbReference>